<keyword evidence="2" id="KW-0961">Cell wall biogenesis/degradation</keyword>
<dbReference type="Proteomes" id="UP001234787">
    <property type="component" value="Unassembled WGS sequence"/>
</dbReference>
<dbReference type="GO" id="GO:0071555">
    <property type="term" value="P:cell wall organization"/>
    <property type="evidence" value="ECO:0007669"/>
    <property type="project" value="UniProtKB-KW"/>
</dbReference>
<name>A0AAD3NW71_CRYJA</name>
<dbReference type="GO" id="GO:0000139">
    <property type="term" value="C:Golgi membrane"/>
    <property type="evidence" value="ECO:0007669"/>
    <property type="project" value="UniProtKB-SubCell"/>
</dbReference>
<comment type="caution">
    <text evidence="4">The sequence shown here is derived from an EMBL/GenBank/DDBJ whole genome shotgun (WGS) entry which is preliminary data.</text>
</comment>
<comment type="subcellular location">
    <subcellularLocation>
        <location evidence="2">Golgi apparatus membrane</location>
        <topology evidence="2">Single-pass type II membrane protein</topology>
    </subcellularLocation>
</comment>
<feature type="domain" description="Nucleotide-diphospho-sugar transferase" evidence="3">
    <location>
        <begin position="121"/>
        <end position="318"/>
    </location>
</feature>
<evidence type="ECO:0000259" key="3">
    <source>
        <dbReference type="Pfam" id="PF03407"/>
    </source>
</evidence>
<keyword evidence="2" id="KW-0808">Transferase</keyword>
<reference evidence="4" key="1">
    <citation type="submission" date="2022-12" db="EMBL/GenBank/DDBJ databases">
        <title>Chromosome-Level Genome Assembly of Japanese Cedar (Cryptomeriajaponica D. Don).</title>
        <authorList>
            <person name="Fujino T."/>
            <person name="Yamaguchi K."/>
            <person name="Yokoyama T."/>
            <person name="Hamanaka T."/>
            <person name="Harazono Y."/>
            <person name="Kamada H."/>
            <person name="Kobayashi W."/>
            <person name="Ujino-Ihara T."/>
            <person name="Uchiyama K."/>
            <person name="Matsumoto A."/>
            <person name="Izuno A."/>
            <person name="Tsumura Y."/>
            <person name="Toyoda A."/>
            <person name="Shigenobu S."/>
            <person name="Moriguchi Y."/>
            <person name="Ueno S."/>
            <person name="Kasahara M."/>
        </authorList>
    </citation>
    <scope>NUCLEOTIDE SEQUENCE</scope>
</reference>
<dbReference type="SUPFAM" id="SSF53448">
    <property type="entry name" value="Nucleotide-diphospho-sugar transferases"/>
    <property type="match status" value="1"/>
</dbReference>
<comment type="similarity">
    <text evidence="1 2">Belongs to the glycosyltransferase 77 family.</text>
</comment>
<keyword evidence="2" id="KW-0812">Transmembrane</keyword>
<keyword evidence="2" id="KW-0328">Glycosyltransferase</keyword>
<dbReference type="EMBL" id="BSEH01001107">
    <property type="protein sequence ID" value="GLJ59592.1"/>
    <property type="molecule type" value="Genomic_DNA"/>
</dbReference>
<dbReference type="AlphaFoldDB" id="A0AAD3NW71"/>
<keyword evidence="2" id="KW-0333">Golgi apparatus</keyword>
<proteinExistence type="inferred from homology"/>
<keyword evidence="2" id="KW-0472">Membrane</keyword>
<evidence type="ECO:0000313" key="5">
    <source>
        <dbReference type="Proteomes" id="UP001234787"/>
    </source>
</evidence>
<dbReference type="PANTHER" id="PTHR46038:SF38">
    <property type="entry name" value="GLYCOSYLTRANSFERASE-RELATED"/>
    <property type="match status" value="1"/>
</dbReference>
<sequence>MKGVNQRVVRTVTAFLASLIIVVGFVSIAIDEQLQASFTPILISMQKLFPSEMDDLHAKDPDIPPYNSSNVTDELKVSLSKAANQEKTVIITTLNAAWAQNNSMVDLFLKSFHIGNGTEALLRNLLIVAVDEKALNRCREIHPHCYLMKTEGVDFSGENLYMTRGYLKMMWRRLRFFGQVLERGYNFVFSDADIMWFRDPFTKFSSKADFQVASDRYRRKATNPYNKPNAGFMYVRSNEKTVDFFNFWYRSRKDYPRKNEQQVLNLLKWYEFKRRRLKFEFLDTKYFGGYCERTKDVNSVCTMHANCCELGLKAKVIDLRNTLSDWEKYKQQEKLGKGKDVLWTSPDACQNSGRR</sequence>
<dbReference type="InterPro" id="IPR005069">
    <property type="entry name" value="Nucl-diP-sugar_transferase"/>
</dbReference>
<dbReference type="GO" id="GO:0016757">
    <property type="term" value="F:glycosyltransferase activity"/>
    <property type="evidence" value="ECO:0007669"/>
    <property type="project" value="UniProtKB-KW"/>
</dbReference>
<feature type="transmembrane region" description="Helical" evidence="2">
    <location>
        <begin position="12"/>
        <end position="30"/>
    </location>
</feature>
<keyword evidence="5" id="KW-1185">Reference proteome</keyword>
<accession>A0AAD3NW71</accession>
<dbReference type="InterPro" id="IPR029044">
    <property type="entry name" value="Nucleotide-diphossugar_trans"/>
</dbReference>
<dbReference type="PANTHER" id="PTHR46038">
    <property type="entry name" value="EXPRESSED PROTEIN-RELATED"/>
    <property type="match status" value="1"/>
</dbReference>
<gene>
    <name evidence="4" type="ORF">SUGI_1515370</name>
</gene>
<organism evidence="4 5">
    <name type="scientific">Cryptomeria japonica</name>
    <name type="common">Japanese cedar</name>
    <name type="synonym">Cupressus japonica</name>
    <dbReference type="NCBI Taxonomy" id="3369"/>
    <lineage>
        <taxon>Eukaryota</taxon>
        <taxon>Viridiplantae</taxon>
        <taxon>Streptophyta</taxon>
        <taxon>Embryophyta</taxon>
        <taxon>Tracheophyta</taxon>
        <taxon>Spermatophyta</taxon>
        <taxon>Pinopsida</taxon>
        <taxon>Pinidae</taxon>
        <taxon>Conifers II</taxon>
        <taxon>Cupressales</taxon>
        <taxon>Cupressaceae</taxon>
        <taxon>Cryptomeria</taxon>
    </lineage>
</organism>
<dbReference type="Pfam" id="PF03407">
    <property type="entry name" value="Nucleotid_trans"/>
    <property type="match status" value="1"/>
</dbReference>
<keyword evidence="2" id="KW-1133">Transmembrane helix</keyword>
<dbReference type="EC" id="2.4.2.-" evidence="2"/>
<protein>
    <recommendedName>
        <fullName evidence="2">Glycosyltransferase</fullName>
        <ecNumber evidence="2">2.4.2.-</ecNumber>
    </recommendedName>
</protein>
<evidence type="ECO:0000313" key="4">
    <source>
        <dbReference type="EMBL" id="GLJ59592.1"/>
    </source>
</evidence>
<evidence type="ECO:0000256" key="2">
    <source>
        <dbReference type="RuleBase" id="RU363055"/>
    </source>
</evidence>
<keyword evidence="2" id="KW-0735">Signal-anchor</keyword>
<dbReference type="InterPro" id="IPR044821">
    <property type="entry name" value="At1g28695/At4g15970-like"/>
</dbReference>
<evidence type="ECO:0000256" key="1">
    <source>
        <dbReference type="ARBA" id="ARBA00007033"/>
    </source>
</evidence>